<dbReference type="Gramene" id="PNW85754">
    <property type="protein sequence ID" value="PNW85754"/>
    <property type="gene ID" value="CHLRE_03g206850v5"/>
</dbReference>
<dbReference type="GeneID" id="5718836"/>
<dbReference type="PANTHER" id="PTHR13234">
    <property type="entry name" value="GAMMA-INTERFERON INDUCIBLE LYSOSOMAL THIOL REDUCTASE GILT"/>
    <property type="match status" value="1"/>
</dbReference>
<dbReference type="PANTHER" id="PTHR13234:SF8">
    <property type="entry name" value="GAMMA-INTERFERON-INDUCIBLE LYSOSOMAL THIOL REDUCTASE"/>
    <property type="match status" value="1"/>
</dbReference>
<reference evidence="6 7" key="1">
    <citation type="journal article" date="2007" name="Science">
        <title>The Chlamydomonas genome reveals the evolution of key animal and plant functions.</title>
        <authorList>
            <person name="Merchant S.S."/>
            <person name="Prochnik S.E."/>
            <person name="Vallon O."/>
            <person name="Harris E.H."/>
            <person name="Karpowicz S.J."/>
            <person name="Witman G.B."/>
            <person name="Terry A."/>
            <person name="Salamov A."/>
            <person name="Fritz-Laylin L.K."/>
            <person name="Marechal-Drouard L."/>
            <person name="Marshall W.F."/>
            <person name="Qu L.H."/>
            <person name="Nelson D.R."/>
            <person name="Sanderfoot A.A."/>
            <person name="Spalding M.H."/>
            <person name="Kapitonov V.V."/>
            <person name="Ren Q."/>
            <person name="Ferris P."/>
            <person name="Lindquist E."/>
            <person name="Shapiro H."/>
            <person name="Lucas S.M."/>
            <person name="Grimwood J."/>
            <person name="Schmutz J."/>
            <person name="Cardol P."/>
            <person name="Cerutti H."/>
            <person name="Chanfreau G."/>
            <person name="Chen C.L."/>
            <person name="Cognat V."/>
            <person name="Croft M.T."/>
            <person name="Dent R."/>
            <person name="Dutcher S."/>
            <person name="Fernandez E."/>
            <person name="Fukuzawa H."/>
            <person name="Gonzalez-Ballester D."/>
            <person name="Gonzalez-Halphen D."/>
            <person name="Hallmann A."/>
            <person name="Hanikenne M."/>
            <person name="Hippler M."/>
            <person name="Inwood W."/>
            <person name="Jabbari K."/>
            <person name="Kalanon M."/>
            <person name="Kuras R."/>
            <person name="Lefebvre P.A."/>
            <person name="Lemaire S.D."/>
            <person name="Lobanov A.V."/>
            <person name="Lohr M."/>
            <person name="Manuell A."/>
            <person name="Meier I."/>
            <person name="Mets L."/>
            <person name="Mittag M."/>
            <person name="Mittelmeier T."/>
            <person name="Moroney J.V."/>
            <person name="Moseley J."/>
            <person name="Napoli C."/>
            <person name="Nedelcu A.M."/>
            <person name="Niyogi K."/>
            <person name="Novoselov S.V."/>
            <person name="Paulsen I.T."/>
            <person name="Pazour G."/>
            <person name="Purton S."/>
            <person name="Ral J.P."/>
            <person name="Riano-Pachon D.M."/>
            <person name="Riekhof W."/>
            <person name="Rymarquis L."/>
            <person name="Schroda M."/>
            <person name="Stern D."/>
            <person name="Umen J."/>
            <person name="Willows R."/>
            <person name="Wilson N."/>
            <person name="Zimmer S.L."/>
            <person name="Allmer J."/>
            <person name="Balk J."/>
            <person name="Bisova K."/>
            <person name="Chen C.J."/>
            <person name="Elias M."/>
            <person name="Gendler K."/>
            <person name="Hauser C."/>
            <person name="Lamb M.R."/>
            <person name="Ledford H."/>
            <person name="Long J.C."/>
            <person name="Minagawa J."/>
            <person name="Page M.D."/>
            <person name="Pan J."/>
            <person name="Pootakham W."/>
            <person name="Roje S."/>
            <person name="Rose A."/>
            <person name="Stahlberg E."/>
            <person name="Terauchi A.M."/>
            <person name="Yang P."/>
            <person name="Ball S."/>
            <person name="Bowler C."/>
            <person name="Dieckmann C.L."/>
            <person name="Gladyshev V.N."/>
            <person name="Green P."/>
            <person name="Jorgensen R."/>
            <person name="Mayfield S."/>
            <person name="Mueller-Roeber B."/>
            <person name="Rajamani S."/>
            <person name="Sayre R.T."/>
            <person name="Brokstein P."/>
            <person name="Dubchak I."/>
            <person name="Goodstein D."/>
            <person name="Hornick L."/>
            <person name="Huang Y.W."/>
            <person name="Jhaveri J."/>
            <person name="Luo Y."/>
            <person name="Martinez D."/>
            <person name="Ngau W.C."/>
            <person name="Otillar B."/>
            <person name="Poliakov A."/>
            <person name="Porter A."/>
            <person name="Szajkowski L."/>
            <person name="Werner G."/>
            <person name="Zhou K."/>
            <person name="Grigoriev I.V."/>
            <person name="Rokhsar D.S."/>
            <person name="Grossman A.R."/>
        </authorList>
    </citation>
    <scope>NUCLEOTIDE SEQUENCE [LARGE SCALE GENOMIC DNA]</scope>
    <source>
        <strain evidence="7">CC-503</strain>
    </source>
</reference>
<evidence type="ECO:0000313" key="6">
    <source>
        <dbReference type="EMBL" id="PNW85754.1"/>
    </source>
</evidence>
<comment type="similarity">
    <text evidence="2">Belongs to the GILT family.</text>
</comment>
<dbReference type="PaxDb" id="3055-EDP03202"/>
<evidence type="ECO:0000256" key="4">
    <source>
        <dbReference type="ARBA" id="ARBA00022729"/>
    </source>
</evidence>
<dbReference type="RefSeq" id="XP_042926457.1">
    <property type="nucleotide sequence ID" value="XM_043061518.1"/>
</dbReference>
<organism evidence="6 7">
    <name type="scientific">Chlamydomonas reinhardtii</name>
    <name type="common">Chlamydomonas smithii</name>
    <dbReference type="NCBI Taxonomy" id="3055"/>
    <lineage>
        <taxon>Eukaryota</taxon>
        <taxon>Viridiplantae</taxon>
        <taxon>Chlorophyta</taxon>
        <taxon>core chlorophytes</taxon>
        <taxon>Chlorophyceae</taxon>
        <taxon>CS clade</taxon>
        <taxon>Chlamydomonadales</taxon>
        <taxon>Chlamydomonadaceae</taxon>
        <taxon>Chlamydomonas</taxon>
    </lineage>
</organism>
<keyword evidence="3" id="KW-0964">Secreted</keyword>
<accession>A8IX72</accession>
<dbReference type="InParanoid" id="A8IX72"/>
<dbReference type="HOGENOM" id="CLU_1009543_0_0_1"/>
<comment type="subcellular location">
    <subcellularLocation>
        <location evidence="1">Secreted</location>
    </subcellularLocation>
</comment>
<dbReference type="OrthoDB" id="958254at2759"/>
<sequence>MNCMLRGFAILGLLCFNAVVSSARTLHAADTNVAVIQAADTDVDVGSDVGSWWGRRVEVLLAVMSRCPDGRRAEARINEVLAKVHSIADVRLMYIAAKNESAQPLGVTCKHGDLECAGNAQQLCAAYYGRHGHSSGTTGGDPWTRGWDFIMCQNKSPADIGTEELAERCLQEAGFTEHRANLTRACWNGPEAGPILRKSAAEALRRKAYKSATIFIGGAYRCTHDDAQWYDCPGGSEVDDFVATICATYFRYTSMWPEEICGPEPPDVSPTA</sequence>
<evidence type="ECO:0000256" key="5">
    <source>
        <dbReference type="ARBA" id="ARBA00023180"/>
    </source>
</evidence>
<name>A8IX72_CHLRE</name>
<evidence type="ECO:0000256" key="2">
    <source>
        <dbReference type="ARBA" id="ARBA00005679"/>
    </source>
</evidence>
<dbReference type="OMA" id="HIESRCP"/>
<gene>
    <name evidence="6" type="ORF">CHLRE_03g206850v5</name>
</gene>
<keyword evidence="4" id="KW-0732">Signal</keyword>
<dbReference type="InterPro" id="IPR004911">
    <property type="entry name" value="Interferon-induced_GILT"/>
</dbReference>
<dbReference type="EMBL" id="CM008964">
    <property type="protein sequence ID" value="PNW85754.1"/>
    <property type="molecule type" value="Genomic_DNA"/>
</dbReference>
<keyword evidence="7" id="KW-1185">Reference proteome</keyword>
<dbReference type="GO" id="GO:0016671">
    <property type="term" value="F:oxidoreductase activity, acting on a sulfur group of donors, disulfide as acceptor"/>
    <property type="evidence" value="ECO:0007669"/>
    <property type="project" value="InterPro"/>
</dbReference>
<dbReference type="AlphaFoldDB" id="A8IX72"/>
<evidence type="ECO:0000313" key="7">
    <source>
        <dbReference type="Proteomes" id="UP000006906"/>
    </source>
</evidence>
<evidence type="ECO:0000256" key="1">
    <source>
        <dbReference type="ARBA" id="ARBA00004613"/>
    </source>
</evidence>
<dbReference type="Proteomes" id="UP000006906">
    <property type="component" value="Chromosome 3"/>
</dbReference>
<proteinExistence type="inferred from homology"/>
<dbReference type="eggNOG" id="ENOG502S45F">
    <property type="taxonomic scope" value="Eukaryota"/>
</dbReference>
<dbReference type="GO" id="GO:0016491">
    <property type="term" value="F:oxidoreductase activity"/>
    <property type="evidence" value="ECO:0000318"/>
    <property type="project" value="GO_Central"/>
</dbReference>
<dbReference type="KEGG" id="cre:CHLRE_03g206850v5"/>
<dbReference type="Pfam" id="PF03227">
    <property type="entry name" value="GILT"/>
    <property type="match status" value="1"/>
</dbReference>
<protein>
    <submittedName>
        <fullName evidence="6">Uncharacterized protein</fullName>
    </submittedName>
</protein>
<keyword evidence="5" id="KW-0325">Glycoprotein</keyword>
<dbReference type="GO" id="GO:0005576">
    <property type="term" value="C:extracellular region"/>
    <property type="evidence" value="ECO:0007669"/>
    <property type="project" value="UniProtKB-SubCell"/>
</dbReference>
<evidence type="ECO:0000256" key="3">
    <source>
        <dbReference type="ARBA" id="ARBA00022525"/>
    </source>
</evidence>